<dbReference type="EMBL" id="JAWDGP010000628">
    <property type="protein sequence ID" value="KAK3798741.1"/>
    <property type="molecule type" value="Genomic_DNA"/>
</dbReference>
<keyword evidence="1" id="KW-0732">Signal</keyword>
<comment type="caution">
    <text evidence="2">The sequence shown here is derived from an EMBL/GenBank/DDBJ whole genome shotgun (WGS) entry which is preliminary data.</text>
</comment>
<dbReference type="AlphaFoldDB" id="A0AAE1B4E4"/>
<feature type="signal peptide" evidence="1">
    <location>
        <begin position="1"/>
        <end position="16"/>
    </location>
</feature>
<gene>
    <name evidence="2" type="ORF">RRG08_064301</name>
</gene>
<protein>
    <submittedName>
        <fullName evidence="2">Uncharacterized protein</fullName>
    </submittedName>
</protein>
<keyword evidence="3" id="KW-1185">Reference proteome</keyword>
<name>A0AAE1B4E4_9GAST</name>
<organism evidence="2 3">
    <name type="scientific">Elysia crispata</name>
    <name type="common">lettuce slug</name>
    <dbReference type="NCBI Taxonomy" id="231223"/>
    <lineage>
        <taxon>Eukaryota</taxon>
        <taxon>Metazoa</taxon>
        <taxon>Spiralia</taxon>
        <taxon>Lophotrochozoa</taxon>
        <taxon>Mollusca</taxon>
        <taxon>Gastropoda</taxon>
        <taxon>Heterobranchia</taxon>
        <taxon>Euthyneura</taxon>
        <taxon>Panpulmonata</taxon>
        <taxon>Sacoglossa</taxon>
        <taxon>Placobranchoidea</taxon>
        <taxon>Plakobranchidae</taxon>
        <taxon>Elysia</taxon>
    </lineage>
</organism>
<feature type="chain" id="PRO_5041925006" evidence="1">
    <location>
        <begin position="17"/>
        <end position="839"/>
    </location>
</feature>
<evidence type="ECO:0000313" key="3">
    <source>
        <dbReference type="Proteomes" id="UP001283361"/>
    </source>
</evidence>
<reference evidence="2" key="1">
    <citation type="journal article" date="2023" name="G3 (Bethesda)">
        <title>A reference genome for the long-term kleptoplast-retaining sea slug Elysia crispata morphotype clarki.</title>
        <authorList>
            <person name="Eastman K.E."/>
            <person name="Pendleton A.L."/>
            <person name="Shaikh M.A."/>
            <person name="Suttiyut T."/>
            <person name="Ogas R."/>
            <person name="Tomko P."/>
            <person name="Gavelis G."/>
            <person name="Widhalm J.R."/>
            <person name="Wisecaver J.H."/>
        </authorList>
    </citation>
    <scope>NUCLEOTIDE SEQUENCE</scope>
    <source>
        <strain evidence="2">ECLA1</strain>
    </source>
</reference>
<sequence length="839" mass="95489">MLFWVIALVLLPIVLGTPGSPSEYFDVLGTGRREWRLAFRGSAHVGTSAFWAYKDGTNCPKVVPKPCTNLDFKWPCHHHYRNSDALDNWSNVQEVLLAVVAGGKLVKIIRFSGQGTNYLNWFGQDKYLDSSWGDIGSVHKNFFSIYGDNRLHRRFFINQQYGGCDKDTGWLVCVDTPHPACPWEKRGAFPLFLYAGGHNRETWSQRNVKSADAIIVFLRYTPSPAEPELLFDILGSGRADWRLAFRATAHVGASAYHAYLDAKNAPTLTQRACKTLDFGKPCASHYRNSAILDNWSNIHEVLVAVVDYGKIVKKARFRGKGTTYLSWFGRHEYLDSSWTDLVKEKTNFFSIRADDRNFRRFFINHLYAGCAKDIGWLVVAENLRPRCSWEKNGEIPVIKYATGHTKENWTYGKVKFADAILIFVKVFPPRGFPEEYFDVLGSGTRDWRLAFRGTASVGKSLFLAYLDGRGIPAVVKPACKNLDFKWPCDSHYRNSHALDNWSNIQEVLVAIVDDGVVVKTIRFSGRRSTFLNWFGAHFILESPWADLRKVKQNFFSIRGDDINHRRFFINNQYAGCEKDIGWLVVVERSRCPWEKDAHTPIIKYAAGQTRENWTKGQFRNADAILVFLKYPPGPGLPEEYFDVLECGLKEWRLAFRGTAGVGTSVYDAYVEGKNVPALVQPACKTMNWNQPCHSHYRNSDALDNWFNVHEVLLGVVDGGSLVKIVRFDGHYTTFVNWFDQGRYLKSSWSDLFLQETNFFSLAGDPYESRRFFMSFTSDACAKASGWLVAVDALKPKGCAWEKTGKFPILKYAAGPKLARWASEKARDADAIVVFIKYAK</sequence>
<proteinExistence type="predicted"/>
<accession>A0AAE1B4E4</accession>
<dbReference type="Proteomes" id="UP001283361">
    <property type="component" value="Unassembled WGS sequence"/>
</dbReference>
<evidence type="ECO:0000256" key="1">
    <source>
        <dbReference type="SAM" id="SignalP"/>
    </source>
</evidence>
<evidence type="ECO:0000313" key="2">
    <source>
        <dbReference type="EMBL" id="KAK3798741.1"/>
    </source>
</evidence>